<dbReference type="EMBL" id="BAABDL010000053">
    <property type="protein sequence ID" value="GAA4065878.1"/>
    <property type="molecule type" value="Genomic_DNA"/>
</dbReference>
<evidence type="ECO:0000256" key="4">
    <source>
        <dbReference type="ARBA" id="ARBA00005139"/>
    </source>
</evidence>
<dbReference type="PROSITE" id="PS00324">
    <property type="entry name" value="ASPARTOKINASE"/>
    <property type="match status" value="1"/>
</dbReference>
<evidence type="ECO:0000313" key="17">
    <source>
        <dbReference type="Proteomes" id="UP001501734"/>
    </source>
</evidence>
<keyword evidence="6 13" id="KW-0808">Transferase</keyword>
<comment type="similarity">
    <text evidence="5 13">Belongs to the aspartokinase family.</text>
</comment>
<dbReference type="EC" id="2.7.2.4" evidence="13"/>
<evidence type="ECO:0000256" key="9">
    <source>
        <dbReference type="ARBA" id="ARBA00022840"/>
    </source>
</evidence>
<keyword evidence="10" id="KW-0220">Diaminopimelate biosynthesis</keyword>
<comment type="pathway">
    <text evidence="2 14">Amino-acid biosynthesis; L-lysine biosynthesis via DAP pathway; (S)-tetrahydrodipicolinate from L-aspartate: step 1/4.</text>
</comment>
<dbReference type="InterPro" id="IPR001341">
    <property type="entry name" value="Asp_kinase"/>
</dbReference>
<dbReference type="Pfam" id="PF22468">
    <property type="entry name" value="ACT_9"/>
    <property type="match status" value="1"/>
</dbReference>
<dbReference type="CDD" id="cd04916">
    <property type="entry name" value="ACT_AKiii-YclM-BS_2"/>
    <property type="match status" value="1"/>
</dbReference>
<dbReference type="PIRSF" id="PIRSF000726">
    <property type="entry name" value="Asp_kin"/>
    <property type="match status" value="1"/>
</dbReference>
<dbReference type="PROSITE" id="PS51671">
    <property type="entry name" value="ACT"/>
    <property type="match status" value="1"/>
</dbReference>
<dbReference type="RefSeq" id="WP_344911049.1">
    <property type="nucleotide sequence ID" value="NZ_BAABDL010000053.1"/>
</dbReference>
<evidence type="ECO:0000256" key="2">
    <source>
        <dbReference type="ARBA" id="ARBA00004766"/>
    </source>
</evidence>
<keyword evidence="7" id="KW-0547">Nucleotide-binding</keyword>
<comment type="catalytic activity">
    <reaction evidence="12 13">
        <text>L-aspartate + ATP = 4-phospho-L-aspartate + ADP</text>
        <dbReference type="Rhea" id="RHEA:23776"/>
        <dbReference type="ChEBI" id="CHEBI:29991"/>
        <dbReference type="ChEBI" id="CHEBI:30616"/>
        <dbReference type="ChEBI" id="CHEBI:57535"/>
        <dbReference type="ChEBI" id="CHEBI:456216"/>
        <dbReference type="EC" id="2.7.2.4"/>
    </reaction>
</comment>
<evidence type="ECO:0000256" key="6">
    <source>
        <dbReference type="ARBA" id="ARBA00022679"/>
    </source>
</evidence>
<gene>
    <name evidence="16" type="ORF">GCM10022410_10360</name>
</gene>
<dbReference type="Gene3D" id="3.40.1160.10">
    <property type="entry name" value="Acetylglutamate kinase-like"/>
    <property type="match status" value="1"/>
</dbReference>
<evidence type="ECO:0000256" key="3">
    <source>
        <dbReference type="ARBA" id="ARBA00004986"/>
    </source>
</evidence>
<evidence type="ECO:0000256" key="13">
    <source>
        <dbReference type="RuleBase" id="RU003448"/>
    </source>
</evidence>
<keyword evidence="9" id="KW-0067">ATP-binding</keyword>
<feature type="domain" description="ACT" evidence="15">
    <location>
        <begin position="390"/>
        <end position="451"/>
    </location>
</feature>
<comment type="pathway">
    <text evidence="3 14">Amino-acid biosynthesis; L-methionine biosynthesis via de novo pathway; L-homoserine from L-aspartate: step 1/3.</text>
</comment>
<name>A0ABP7VEX1_9BACI</name>
<keyword evidence="17" id="KW-1185">Reference proteome</keyword>
<dbReference type="CDD" id="cd04911">
    <property type="entry name" value="ACT_AKiii-YclM-BS_1"/>
    <property type="match status" value="1"/>
</dbReference>
<dbReference type="CDD" id="cd04245">
    <property type="entry name" value="AAK_AKiii-YclM-BS"/>
    <property type="match status" value="1"/>
</dbReference>
<organism evidence="16 17">
    <name type="scientific">Amphibacillus indicireducens</name>
    <dbReference type="NCBI Taxonomy" id="1076330"/>
    <lineage>
        <taxon>Bacteria</taxon>
        <taxon>Bacillati</taxon>
        <taxon>Bacillota</taxon>
        <taxon>Bacilli</taxon>
        <taxon>Bacillales</taxon>
        <taxon>Bacillaceae</taxon>
        <taxon>Amphibacillus</taxon>
    </lineage>
</organism>
<dbReference type="InterPro" id="IPR001048">
    <property type="entry name" value="Asp/Glu/Uridylate_kinase"/>
</dbReference>
<evidence type="ECO:0000313" key="16">
    <source>
        <dbReference type="EMBL" id="GAA4065878.1"/>
    </source>
</evidence>
<dbReference type="InterPro" id="IPR035804">
    <property type="entry name" value="AKIII_YclM_N"/>
</dbReference>
<evidence type="ECO:0000259" key="15">
    <source>
        <dbReference type="PROSITE" id="PS51671"/>
    </source>
</evidence>
<sequence>MKVAKFGGSSVADAVQLKKVATIIQADEQRRVIIVSAPGKRHADDVKVTDLLIELGESYQRKQKYHAELAEVIARFHSIVDDLGLSNQVITKIESHVTEIFQSDGDLNFKLDAIKAIGEDTLAQILSEYLQSLGINARYLNPKDAGLILSEQPGGAQILEESFAEIYRLREYEEILIIPGFFGYTSAGKLVTFSRGGSDITGSIVAAGVKAELYENFTDVDSVYCVNPSIVKNPKEITALTYKEMRELSYAGFSVFHAEALIPAVRAEIPVCIKNTNNPDALGTIIVSKKEVDIQANPVVGIASDNGFMSIYISKYLMNREVGFGRKLLQILEDEGISYEHTPSGIDDLSVIMREEQMDEQKEEIVLERIKAELKPDQVHVERGLALVMIVGEGMQSQVGTAYTAAKAFKDANVNIEMINQGSSEVSLMFGIKEKAVNDAVKSLYQVFFNK</sequence>
<keyword evidence="8 13" id="KW-0418">Kinase</keyword>
<evidence type="ECO:0000256" key="10">
    <source>
        <dbReference type="ARBA" id="ARBA00022915"/>
    </source>
</evidence>
<dbReference type="InterPro" id="IPR005260">
    <property type="entry name" value="Asp_kin_monofn"/>
</dbReference>
<dbReference type="Proteomes" id="UP001501734">
    <property type="component" value="Unassembled WGS sequence"/>
</dbReference>
<evidence type="ECO:0000256" key="8">
    <source>
        <dbReference type="ARBA" id="ARBA00022777"/>
    </source>
</evidence>
<evidence type="ECO:0000256" key="11">
    <source>
        <dbReference type="ARBA" id="ARBA00023154"/>
    </source>
</evidence>
<evidence type="ECO:0000256" key="5">
    <source>
        <dbReference type="ARBA" id="ARBA00010122"/>
    </source>
</evidence>
<dbReference type="InterPro" id="IPR002912">
    <property type="entry name" value="ACT_dom"/>
</dbReference>
<evidence type="ECO:0000256" key="7">
    <source>
        <dbReference type="ARBA" id="ARBA00022741"/>
    </source>
</evidence>
<dbReference type="PANTHER" id="PTHR21499:SF67">
    <property type="entry name" value="ASPARTOKINASE 3"/>
    <property type="match status" value="1"/>
</dbReference>
<evidence type="ECO:0000256" key="12">
    <source>
        <dbReference type="ARBA" id="ARBA00047872"/>
    </source>
</evidence>
<comment type="function">
    <text evidence="1">Catalyzes the phosphorylation of the beta-carboxyl group of aspartic acid with ATP to yield 4-phospho-L-aspartate, which is involved in the branched biosynthetic pathway leading to the biosynthesis of amino acids threonine, isoleucine and methionine.</text>
</comment>
<dbReference type="SUPFAM" id="SSF53633">
    <property type="entry name" value="Carbamate kinase-like"/>
    <property type="match status" value="1"/>
</dbReference>
<reference evidence="17" key="1">
    <citation type="journal article" date="2019" name="Int. J. Syst. Evol. Microbiol.">
        <title>The Global Catalogue of Microorganisms (GCM) 10K type strain sequencing project: providing services to taxonomists for standard genome sequencing and annotation.</title>
        <authorList>
            <consortium name="The Broad Institute Genomics Platform"/>
            <consortium name="The Broad Institute Genome Sequencing Center for Infectious Disease"/>
            <person name="Wu L."/>
            <person name="Ma J."/>
        </authorList>
    </citation>
    <scope>NUCLEOTIDE SEQUENCE [LARGE SCALE GENOMIC DNA]</scope>
    <source>
        <strain evidence="17">JCM 17250</strain>
    </source>
</reference>
<dbReference type="Pfam" id="PF00696">
    <property type="entry name" value="AA_kinase"/>
    <property type="match status" value="1"/>
</dbReference>
<keyword evidence="11" id="KW-0457">Lysine biosynthesis</keyword>
<dbReference type="NCBIfam" id="TIGR00657">
    <property type="entry name" value="asp_kinases"/>
    <property type="match status" value="1"/>
</dbReference>
<dbReference type="GO" id="GO:0016301">
    <property type="term" value="F:kinase activity"/>
    <property type="evidence" value="ECO:0007669"/>
    <property type="project" value="UniProtKB-KW"/>
</dbReference>
<keyword evidence="14" id="KW-0028">Amino-acid biosynthesis</keyword>
<dbReference type="InterPro" id="IPR036393">
    <property type="entry name" value="AceGlu_kinase-like_sf"/>
</dbReference>
<dbReference type="InterPro" id="IPR042199">
    <property type="entry name" value="AsparK_Bifunc_asparK/hSer_DH"/>
</dbReference>
<dbReference type="InterPro" id="IPR018042">
    <property type="entry name" value="Aspartate_kinase_CS"/>
</dbReference>
<accession>A0ABP7VEX1</accession>
<evidence type="ECO:0000256" key="1">
    <source>
        <dbReference type="ARBA" id="ARBA00003121"/>
    </source>
</evidence>
<evidence type="ECO:0000256" key="14">
    <source>
        <dbReference type="RuleBase" id="RU004249"/>
    </source>
</evidence>
<protein>
    <recommendedName>
        <fullName evidence="13">Aspartokinase</fullName>
        <ecNumber evidence="13">2.7.2.4</ecNumber>
    </recommendedName>
</protein>
<comment type="pathway">
    <text evidence="4 14">Amino-acid biosynthesis; L-threonine biosynthesis; L-threonine from L-aspartate: step 1/5.</text>
</comment>
<dbReference type="InterPro" id="IPR045865">
    <property type="entry name" value="ACT-like_dom_sf"/>
</dbReference>
<dbReference type="PANTHER" id="PTHR21499">
    <property type="entry name" value="ASPARTATE KINASE"/>
    <property type="match status" value="1"/>
</dbReference>
<proteinExistence type="inferred from homology"/>
<dbReference type="NCBIfam" id="NF006540">
    <property type="entry name" value="PRK09034.1"/>
    <property type="match status" value="1"/>
</dbReference>
<dbReference type="Gene3D" id="3.30.2130.10">
    <property type="entry name" value="VC0802-like"/>
    <property type="match status" value="1"/>
</dbReference>
<dbReference type="Gene3D" id="1.20.120.1320">
    <property type="entry name" value="Aspartokinase, catalytic domain"/>
    <property type="match status" value="1"/>
</dbReference>
<dbReference type="InterPro" id="IPR054352">
    <property type="entry name" value="ACT_Aspartokinase"/>
</dbReference>
<dbReference type="SUPFAM" id="SSF55021">
    <property type="entry name" value="ACT-like"/>
    <property type="match status" value="2"/>
</dbReference>
<comment type="caution">
    <text evidence="16">The sequence shown here is derived from an EMBL/GenBank/DDBJ whole genome shotgun (WGS) entry which is preliminary data.</text>
</comment>